<dbReference type="InterPro" id="IPR007493">
    <property type="entry name" value="DUF538"/>
</dbReference>
<organism evidence="1 2">
    <name type="scientific">Protea cynaroides</name>
    <dbReference type="NCBI Taxonomy" id="273540"/>
    <lineage>
        <taxon>Eukaryota</taxon>
        <taxon>Viridiplantae</taxon>
        <taxon>Streptophyta</taxon>
        <taxon>Embryophyta</taxon>
        <taxon>Tracheophyta</taxon>
        <taxon>Spermatophyta</taxon>
        <taxon>Magnoliopsida</taxon>
        <taxon>Proteales</taxon>
        <taxon>Proteaceae</taxon>
        <taxon>Protea</taxon>
    </lineage>
</organism>
<gene>
    <name evidence="1" type="ORF">NE237_013600</name>
</gene>
<evidence type="ECO:0000313" key="1">
    <source>
        <dbReference type="EMBL" id="KAJ4956817.1"/>
    </source>
</evidence>
<dbReference type="AlphaFoldDB" id="A0A9Q0H3A9"/>
<accession>A0A9Q0H3A9</accession>
<comment type="caution">
    <text evidence="1">The sequence shown here is derived from an EMBL/GenBank/DDBJ whole genome shotgun (WGS) entry which is preliminary data.</text>
</comment>
<dbReference type="SUPFAM" id="SSF141562">
    <property type="entry name" value="At5g01610-like"/>
    <property type="match status" value="1"/>
</dbReference>
<proteinExistence type="predicted"/>
<dbReference type="Gene3D" id="2.30.240.10">
    <property type="entry name" value="At5g01610-like"/>
    <property type="match status" value="1"/>
</dbReference>
<dbReference type="InterPro" id="IPR036758">
    <property type="entry name" value="At5g01610-like"/>
</dbReference>
<keyword evidence="2" id="KW-1185">Reference proteome</keyword>
<protein>
    <submittedName>
        <fullName evidence="1">Uncharacterized protein</fullName>
    </submittedName>
</protein>
<dbReference type="OrthoDB" id="1873537at2759"/>
<dbReference type="PANTHER" id="PTHR31676:SF76">
    <property type="entry name" value="OS05G0362300 PROTEIN"/>
    <property type="match status" value="1"/>
</dbReference>
<evidence type="ECO:0000313" key="2">
    <source>
        <dbReference type="Proteomes" id="UP001141806"/>
    </source>
</evidence>
<dbReference type="Pfam" id="PF04398">
    <property type="entry name" value="DUF538"/>
    <property type="match status" value="1"/>
</dbReference>
<sequence length="176" mass="19425">MGLSAGFLFSLRRGLLSLAVLLCFSLLFFASIMAAYDELTAYEVLQSYDSPVGLLPKGVSGYDLDNSTGKFSVYLDETCTFSLENSYELKYKSTIKGYIAKDKLSELEGISVKVWLFWVNIVEVTRSSDELDFSVGIASADFPVENFDESPECGCGFDCDNLQLQRIKTGPFVSSS</sequence>
<reference evidence="1" key="1">
    <citation type="journal article" date="2023" name="Plant J.">
        <title>The genome of the king protea, Protea cynaroides.</title>
        <authorList>
            <person name="Chang J."/>
            <person name="Duong T.A."/>
            <person name="Schoeman C."/>
            <person name="Ma X."/>
            <person name="Roodt D."/>
            <person name="Barker N."/>
            <person name="Li Z."/>
            <person name="Van de Peer Y."/>
            <person name="Mizrachi E."/>
        </authorList>
    </citation>
    <scope>NUCLEOTIDE SEQUENCE</scope>
    <source>
        <tissue evidence="1">Young leaves</tissue>
    </source>
</reference>
<name>A0A9Q0H3A9_9MAGN</name>
<dbReference type="PANTHER" id="PTHR31676">
    <property type="entry name" value="T31J12.3 PROTEIN-RELATED"/>
    <property type="match status" value="1"/>
</dbReference>
<dbReference type="Proteomes" id="UP001141806">
    <property type="component" value="Unassembled WGS sequence"/>
</dbReference>
<dbReference type="EMBL" id="JAMYWD010000011">
    <property type="protein sequence ID" value="KAJ4956817.1"/>
    <property type="molecule type" value="Genomic_DNA"/>
</dbReference>